<feature type="domain" description="N-acetyltransferase" evidence="1">
    <location>
        <begin position="134"/>
        <end position="284"/>
    </location>
</feature>
<dbReference type="CDD" id="cd04301">
    <property type="entry name" value="NAT_SF"/>
    <property type="match status" value="1"/>
</dbReference>
<protein>
    <recommendedName>
        <fullName evidence="1">N-acetyltransferase domain-containing protein</fullName>
    </recommendedName>
</protein>
<dbReference type="SUPFAM" id="SSF55729">
    <property type="entry name" value="Acyl-CoA N-acyltransferases (Nat)"/>
    <property type="match status" value="1"/>
</dbReference>
<keyword evidence="3" id="KW-1185">Reference proteome</keyword>
<comment type="caution">
    <text evidence="2">The sequence shown here is derived from an EMBL/GenBank/DDBJ whole genome shotgun (WGS) entry which is preliminary data.</text>
</comment>
<gene>
    <name evidence="2" type="ORF">MCHUDSM44219_03889</name>
</gene>
<dbReference type="InterPro" id="IPR016181">
    <property type="entry name" value="Acyl_CoA_acyltransferase"/>
</dbReference>
<dbReference type="EMBL" id="JYNX01000058">
    <property type="protein sequence ID" value="KMO73837.1"/>
    <property type="molecule type" value="Genomic_DNA"/>
</dbReference>
<reference evidence="2 3" key="1">
    <citation type="journal article" date="2015" name="Genome Biol. Evol.">
        <title>Characterization of Three Mycobacterium spp. with Potential Use in Bioremediation by Genome Sequencing and Comparative Genomics.</title>
        <authorList>
            <person name="Das S."/>
            <person name="Pettersson B.M."/>
            <person name="Behra P.R."/>
            <person name="Ramesh M."/>
            <person name="Dasgupta S."/>
            <person name="Bhattacharya A."/>
            <person name="Kirsebom L.A."/>
        </authorList>
    </citation>
    <scope>NUCLEOTIDE SEQUENCE [LARGE SCALE GENOMIC DNA]</scope>
    <source>
        <strain evidence="2 3">DSM 44219</strain>
    </source>
</reference>
<proteinExistence type="predicted"/>
<dbReference type="AlphaFoldDB" id="A0A0J6VWN5"/>
<name>A0A0J6VWN5_MYCCU</name>
<dbReference type="RefSeq" id="WP_048419825.1">
    <property type="nucleotide sequence ID" value="NZ_JYNX01000058.1"/>
</dbReference>
<dbReference type="Gene3D" id="3.40.630.30">
    <property type="match status" value="1"/>
</dbReference>
<accession>A0A0J6VWN5</accession>
<dbReference type="Proteomes" id="UP000036176">
    <property type="component" value="Unassembled WGS sequence"/>
</dbReference>
<dbReference type="PATRIC" id="fig|1800.3.peg.3918"/>
<evidence type="ECO:0000313" key="3">
    <source>
        <dbReference type="Proteomes" id="UP000036176"/>
    </source>
</evidence>
<evidence type="ECO:0000259" key="1">
    <source>
        <dbReference type="PROSITE" id="PS51186"/>
    </source>
</evidence>
<dbReference type="Pfam" id="PF13527">
    <property type="entry name" value="Acetyltransf_9"/>
    <property type="match status" value="1"/>
</dbReference>
<evidence type="ECO:0000313" key="2">
    <source>
        <dbReference type="EMBL" id="KMO73837.1"/>
    </source>
</evidence>
<sequence length="284" mass="29251">MTETPLFCGIALAERIERAEAGLIASATAAAGARGAWGIAMPVAGGVACCADAGSPMNKVVGLGFAGSPDAAELDEIERVFAAHGVAVAVELCQLADPAVAADLTARGYRLVGFENVLGRALPGDLSPRPAAGVQIRRAEAGDLGDWLDVIIEGFAHPDGAGVPSHETFPRDVIERAELDMERAGAVPYLALCDGAVAGGASMRCDQGIAQLTGAATAPAHRRRGVQAALLERRLRDAAERGCDLAVVTTAPGSTSQKNVQRKGFHLLYTRAVLVGDVTASHRK</sequence>
<organism evidence="2 3">
    <name type="scientific">Mycolicibacterium chubuense</name>
    <name type="common">Mycobacterium chubuense</name>
    <dbReference type="NCBI Taxonomy" id="1800"/>
    <lineage>
        <taxon>Bacteria</taxon>
        <taxon>Bacillati</taxon>
        <taxon>Actinomycetota</taxon>
        <taxon>Actinomycetes</taxon>
        <taxon>Mycobacteriales</taxon>
        <taxon>Mycobacteriaceae</taxon>
        <taxon>Mycolicibacterium</taxon>
    </lineage>
</organism>
<dbReference type="GO" id="GO:0016747">
    <property type="term" value="F:acyltransferase activity, transferring groups other than amino-acyl groups"/>
    <property type="evidence" value="ECO:0007669"/>
    <property type="project" value="InterPro"/>
</dbReference>
<dbReference type="PROSITE" id="PS51186">
    <property type="entry name" value="GNAT"/>
    <property type="match status" value="1"/>
</dbReference>
<dbReference type="InterPro" id="IPR000182">
    <property type="entry name" value="GNAT_dom"/>
</dbReference>